<dbReference type="RefSeq" id="WP_069307631.1">
    <property type="nucleotide sequence ID" value="NZ_MCRJ01000089.1"/>
</dbReference>
<name>A0A1E3GZK8_9HYPH</name>
<reference evidence="2 3" key="1">
    <citation type="submission" date="2016-07" db="EMBL/GenBank/DDBJ databases">
        <title>Draft Genome Sequence of Methylobrevis pamukkalensis PK2.</title>
        <authorList>
            <person name="Vasilenko O.V."/>
            <person name="Doronina N.V."/>
            <person name="Shmareva M.N."/>
            <person name="Tarlachkov S.V."/>
            <person name="Mustakhimov I."/>
            <person name="Trotsenko Y.A."/>
        </authorList>
    </citation>
    <scope>NUCLEOTIDE SEQUENCE [LARGE SCALE GENOMIC DNA]</scope>
    <source>
        <strain evidence="2 3">PK2</strain>
    </source>
</reference>
<dbReference type="Proteomes" id="UP000094622">
    <property type="component" value="Unassembled WGS sequence"/>
</dbReference>
<dbReference type="InterPro" id="IPR002798">
    <property type="entry name" value="SpoIIM-like"/>
</dbReference>
<feature type="transmembrane region" description="Helical" evidence="1">
    <location>
        <begin position="113"/>
        <end position="133"/>
    </location>
</feature>
<dbReference type="OrthoDB" id="7699993at2"/>
<evidence type="ECO:0000256" key="1">
    <source>
        <dbReference type="SAM" id="Phobius"/>
    </source>
</evidence>
<dbReference type="PANTHER" id="PTHR35337">
    <property type="entry name" value="SLR1478 PROTEIN"/>
    <property type="match status" value="1"/>
</dbReference>
<sequence>MSDPADPIRSSRFRREREAGWRRLDAIVTRVERSGAGALDFEEARDLALLYREALNALSVAREISLDKALLAYLDALCCRAYLAVYAPRERLGGVVRRFFTTGAPGAIRRSGLALALATLALVLGAVAGFLLFREDSSWYSTFMPGSLADGRGPASSREQLEAVLYDTGGSPLGELGAFATYLFSHNTGIAILAFGLGVAACLPSFLLAFYNGLILGVFAGLHADRDLGLDLFAWLSIHGVTELAAIVIATAGGFRLGLAVLFPGRRTRRDALRHAGHDAAKLAVLAAVMLVAAALLEGFARQLVTGIGPRIAIGWGVGALWLGWLLLAGRGSAVREDGR</sequence>
<feature type="transmembrane region" description="Helical" evidence="1">
    <location>
        <begin position="206"/>
        <end position="224"/>
    </location>
</feature>
<comment type="caution">
    <text evidence="2">The sequence shown here is derived from an EMBL/GenBank/DDBJ whole genome shotgun (WGS) entry which is preliminary data.</text>
</comment>
<feature type="transmembrane region" description="Helical" evidence="1">
    <location>
        <begin position="283"/>
        <end position="301"/>
    </location>
</feature>
<keyword evidence="1" id="KW-0812">Transmembrane</keyword>
<keyword evidence="1" id="KW-1133">Transmembrane helix</keyword>
<feature type="transmembrane region" description="Helical" evidence="1">
    <location>
        <begin position="244"/>
        <end position="263"/>
    </location>
</feature>
<protein>
    <recommendedName>
        <fullName evidence="4">Stage II sporulation protein M</fullName>
    </recommendedName>
</protein>
<dbReference type="Pfam" id="PF01944">
    <property type="entry name" value="SpoIIM"/>
    <property type="match status" value="1"/>
</dbReference>
<evidence type="ECO:0008006" key="4">
    <source>
        <dbReference type="Google" id="ProtNLM"/>
    </source>
</evidence>
<organism evidence="2 3">
    <name type="scientific">Methylobrevis pamukkalensis</name>
    <dbReference type="NCBI Taxonomy" id="1439726"/>
    <lineage>
        <taxon>Bacteria</taxon>
        <taxon>Pseudomonadati</taxon>
        <taxon>Pseudomonadota</taxon>
        <taxon>Alphaproteobacteria</taxon>
        <taxon>Hyphomicrobiales</taxon>
        <taxon>Pleomorphomonadaceae</taxon>
        <taxon>Methylobrevis</taxon>
    </lineage>
</organism>
<dbReference type="EMBL" id="MCRJ01000089">
    <property type="protein sequence ID" value="ODN69472.1"/>
    <property type="molecule type" value="Genomic_DNA"/>
</dbReference>
<evidence type="ECO:0000313" key="3">
    <source>
        <dbReference type="Proteomes" id="UP000094622"/>
    </source>
</evidence>
<feature type="transmembrane region" description="Helical" evidence="1">
    <location>
        <begin position="313"/>
        <end position="330"/>
    </location>
</feature>
<dbReference type="AlphaFoldDB" id="A0A1E3GZK8"/>
<evidence type="ECO:0000313" key="2">
    <source>
        <dbReference type="EMBL" id="ODN69472.1"/>
    </source>
</evidence>
<accession>A0A1E3GZK8</accession>
<gene>
    <name evidence="2" type="ORF">A6302_03239</name>
</gene>
<feature type="transmembrane region" description="Helical" evidence="1">
    <location>
        <begin position="179"/>
        <end position="199"/>
    </location>
</feature>
<proteinExistence type="predicted"/>
<dbReference type="PANTHER" id="PTHR35337:SF1">
    <property type="entry name" value="SLR1478 PROTEIN"/>
    <property type="match status" value="1"/>
</dbReference>
<keyword evidence="3" id="KW-1185">Reference proteome</keyword>
<keyword evidence="1" id="KW-0472">Membrane</keyword>